<reference evidence="3" key="1">
    <citation type="submission" date="2020-02" db="EMBL/GenBank/DDBJ databases">
        <authorList>
            <person name="Meier V. D."/>
        </authorList>
    </citation>
    <scope>NUCLEOTIDE SEQUENCE</scope>
    <source>
        <strain evidence="3">AVDCRST_MAG83</strain>
    </source>
</reference>
<keyword evidence="2" id="KW-0812">Transmembrane</keyword>
<keyword evidence="2" id="KW-0472">Membrane</keyword>
<gene>
    <name evidence="3" type="ORF">AVDCRST_MAG83-167</name>
</gene>
<accession>A0A6J4H1Y9</accession>
<dbReference type="Pfam" id="PF14030">
    <property type="entry name" value="DUF4245"/>
    <property type="match status" value="1"/>
</dbReference>
<feature type="transmembrane region" description="Helical" evidence="2">
    <location>
        <begin position="45"/>
        <end position="65"/>
    </location>
</feature>
<evidence type="ECO:0000313" key="3">
    <source>
        <dbReference type="EMBL" id="CAA9212807.1"/>
    </source>
</evidence>
<dbReference type="InterPro" id="IPR025339">
    <property type="entry name" value="DUF4245"/>
</dbReference>
<dbReference type="AlphaFoldDB" id="A0A6J4H1Y9"/>
<keyword evidence="2" id="KW-1133">Transmembrane helix</keyword>
<name>A0A6J4H1Y9_9MICC</name>
<proteinExistence type="predicted"/>
<evidence type="ECO:0000256" key="1">
    <source>
        <dbReference type="SAM" id="MobiDB-lite"/>
    </source>
</evidence>
<evidence type="ECO:0008006" key="4">
    <source>
        <dbReference type="Google" id="ProtNLM"/>
    </source>
</evidence>
<organism evidence="3">
    <name type="scientific">uncultured Arthrobacter sp</name>
    <dbReference type="NCBI Taxonomy" id="114050"/>
    <lineage>
        <taxon>Bacteria</taxon>
        <taxon>Bacillati</taxon>
        <taxon>Actinomycetota</taxon>
        <taxon>Actinomycetes</taxon>
        <taxon>Micrococcales</taxon>
        <taxon>Micrococcaceae</taxon>
        <taxon>Arthrobacter</taxon>
        <taxon>environmental samples</taxon>
    </lineage>
</organism>
<evidence type="ECO:0000256" key="2">
    <source>
        <dbReference type="SAM" id="Phobius"/>
    </source>
</evidence>
<protein>
    <recommendedName>
        <fullName evidence="4">DUF4245 domain-containing protein</fullName>
    </recommendedName>
</protein>
<feature type="region of interest" description="Disordered" evidence="1">
    <location>
        <begin position="1"/>
        <end position="36"/>
    </location>
</feature>
<dbReference type="EMBL" id="CADCTE010000008">
    <property type="protein sequence ID" value="CAA9212807.1"/>
    <property type="molecule type" value="Genomic_DNA"/>
</dbReference>
<sequence>MGENGKVSDAQQETAGPDGARPGADTPAPKPVLTPAQAKRANSTVVGMVMAVAATVAIVVPVVLINPTHTAETYQRDIDVERVAGQAAGDAGYAPAAPELPEDWNSNFARWTAGTSDGVDYWEVGYLTPDKGFIQFTQTVEGNPSWTAQQAGEAQVSGGRTIGGVEWELLDASNGDTVLTSEVDGSTLILSGEADLAEFDVLAKAVLADVEPAPPAAGAP</sequence>